<evidence type="ECO:0000259" key="1">
    <source>
        <dbReference type="SMART" id="SM00943"/>
    </source>
</evidence>
<dbReference type="Gene3D" id="3.30.720.160">
    <property type="entry name" value="Bifunctional DNA primase/polymerase, N-terminal"/>
    <property type="match status" value="1"/>
</dbReference>
<reference evidence="2 3" key="1">
    <citation type="submission" date="2017-06" db="EMBL/GenBank/DDBJ databases">
        <title>Cultured bacterium strain Saccharothrix yanglingensis Hhs.015.</title>
        <authorList>
            <person name="Xia Y."/>
        </authorList>
    </citation>
    <scope>NUCLEOTIDE SEQUENCE [LARGE SCALE GENOMIC DNA]</scope>
    <source>
        <strain evidence="2 3">Hhs.015</strain>
    </source>
</reference>
<dbReference type="EMBL" id="NSDM01000024">
    <property type="protein sequence ID" value="MDQ2588853.1"/>
    <property type="molecule type" value="Genomic_DNA"/>
</dbReference>
<proteinExistence type="predicted"/>
<keyword evidence="3" id="KW-1185">Reference proteome</keyword>
<dbReference type="Proteomes" id="UP001225605">
    <property type="component" value="Unassembled WGS sequence"/>
</dbReference>
<sequence length="281" mass="30590">MSGYRAGTEQLRAALAAAARGWPVVPLRPHDKAPALRGWDREATLDRDRIRRWWSRHAYNVGISCGAAGLLVVDLDVPHGREAFARRAWQHGEDDPRDTYSVATAGGGEHRYFRAPAVPLGNSVGKLAPHVDTRGVGGYVVAAGSRVGPHRYRVLRDLPVAPAPDWLVAVLTPPEPEHVDVPAQRRPPRRRVAAYRAAVVDGEVRRVEEARPGVRAHVVFTAACRLGELVGAGWLDEATATSLLLAAASTHEGVEGWTAREALRHVANGIALGRRRPRVLR</sequence>
<accession>A0ABU0X9N2</accession>
<dbReference type="SUPFAM" id="SSF56747">
    <property type="entry name" value="Prim-pol domain"/>
    <property type="match status" value="1"/>
</dbReference>
<organism evidence="2 3">
    <name type="scientific">Saccharothrix yanglingensis</name>
    <dbReference type="NCBI Taxonomy" id="659496"/>
    <lineage>
        <taxon>Bacteria</taxon>
        <taxon>Bacillati</taxon>
        <taxon>Actinomycetota</taxon>
        <taxon>Actinomycetes</taxon>
        <taxon>Pseudonocardiales</taxon>
        <taxon>Pseudonocardiaceae</taxon>
        <taxon>Saccharothrix</taxon>
    </lineage>
</organism>
<feature type="domain" description="DNA primase/polymerase bifunctional N-terminal" evidence="1">
    <location>
        <begin position="14"/>
        <end position="167"/>
    </location>
</feature>
<dbReference type="RefSeq" id="WP_306750519.1">
    <property type="nucleotide sequence ID" value="NZ_NSDM01000024.1"/>
</dbReference>
<gene>
    <name evidence="2" type="ORF">CKY47_33900</name>
</gene>
<name>A0ABU0X9N2_9PSEU</name>
<protein>
    <submittedName>
        <fullName evidence="2">DNA primase</fullName>
    </submittedName>
</protein>
<dbReference type="CDD" id="cd04859">
    <property type="entry name" value="Prim_Pol"/>
    <property type="match status" value="1"/>
</dbReference>
<comment type="caution">
    <text evidence="2">The sequence shown here is derived from an EMBL/GenBank/DDBJ whole genome shotgun (WGS) entry which is preliminary data.</text>
</comment>
<dbReference type="Pfam" id="PF09250">
    <property type="entry name" value="Prim-Pol"/>
    <property type="match status" value="1"/>
</dbReference>
<dbReference type="SMART" id="SM00943">
    <property type="entry name" value="Prim-Pol"/>
    <property type="match status" value="1"/>
</dbReference>
<evidence type="ECO:0000313" key="2">
    <source>
        <dbReference type="EMBL" id="MDQ2588853.1"/>
    </source>
</evidence>
<evidence type="ECO:0000313" key="3">
    <source>
        <dbReference type="Proteomes" id="UP001225605"/>
    </source>
</evidence>
<dbReference type="InterPro" id="IPR015330">
    <property type="entry name" value="DNA_primase/pol_bifunc_N"/>
</dbReference>